<protein>
    <submittedName>
        <fullName evidence="2">Acyl-CoA reductase</fullName>
    </submittedName>
</protein>
<sequence>MPIKGNSKLSMQLQQRINAFATLGSFLGQFASEGAIKNPQIPANESYFERMLQQLQSAKDHNGWFTRDNLRFACASWSEALSEENLKKWTSKYNFKNGAPKTIAVIMAGNIPLVGFHDFISVLISGNQILIKQSSNDDQILPLLSEYLQIIEPQFQGRITITKDKLSDFDAVIATGSNNTARYFDHYFSRYPHIIRKNRNSVAVLTGGETPAQLQALADDIFTYFGLGCRNVSKLFVPEDYNFDDFFNAVFEKKDIIQHNKYINNYDYNKAVYLMSGIQLLDNEFLLLKEDASYSSPISVVFYEYYSDTKSLRDKLAANSERIQCIVSDSGISNEINFGKAQTPQLWDYADGVDTLDFLLKLS</sequence>
<evidence type="ECO:0000313" key="3">
    <source>
        <dbReference type="Proteomes" id="UP000515514"/>
    </source>
</evidence>
<dbReference type="SUPFAM" id="SSF53720">
    <property type="entry name" value="ALDH-like"/>
    <property type="match status" value="1"/>
</dbReference>
<dbReference type="GO" id="GO:0008218">
    <property type="term" value="P:bioluminescence"/>
    <property type="evidence" value="ECO:0007669"/>
    <property type="project" value="InterPro"/>
</dbReference>
<dbReference type="Proteomes" id="UP000515514">
    <property type="component" value="Chromosome"/>
</dbReference>
<proteinExistence type="predicted"/>
<dbReference type="InterPro" id="IPR008670">
    <property type="entry name" value="CoA_reduct_LuxC"/>
</dbReference>
<organism evidence="2 3">
    <name type="scientific">Constantimarinum furrinae</name>
    <dbReference type="NCBI Taxonomy" id="2562285"/>
    <lineage>
        <taxon>Bacteria</taxon>
        <taxon>Pseudomonadati</taxon>
        <taxon>Bacteroidota</taxon>
        <taxon>Flavobacteriia</taxon>
        <taxon>Flavobacteriales</taxon>
        <taxon>Flavobacteriaceae</taxon>
        <taxon>Altibacter/Constantimarinum group</taxon>
        <taxon>Constantimarinum</taxon>
    </lineage>
</organism>
<keyword evidence="3" id="KW-1185">Reference proteome</keyword>
<dbReference type="EMBL" id="CP052909">
    <property type="protein sequence ID" value="QNJ98651.1"/>
    <property type="molecule type" value="Genomic_DNA"/>
</dbReference>
<dbReference type="KEGG" id="alti:ALE3EI_2104"/>
<keyword evidence="1" id="KW-0521">NADP</keyword>
<dbReference type="GO" id="GO:0003995">
    <property type="term" value="F:acyl-CoA dehydrogenase activity"/>
    <property type="evidence" value="ECO:0007669"/>
    <property type="project" value="InterPro"/>
</dbReference>
<evidence type="ECO:0000256" key="1">
    <source>
        <dbReference type="ARBA" id="ARBA00022857"/>
    </source>
</evidence>
<accession>A0A7G8PWD5</accession>
<reference evidence="2 3" key="1">
    <citation type="submission" date="2020-04" db="EMBL/GenBank/DDBJ databases">
        <title>Genome sequence of Altibacter aquimarinus strain ALE3EI.</title>
        <authorList>
            <person name="Oh H.-M."/>
            <person name="Jang D."/>
        </authorList>
    </citation>
    <scope>NUCLEOTIDE SEQUENCE [LARGE SCALE GENOMIC DNA]</scope>
    <source>
        <strain evidence="2 3">ALE3EI</strain>
    </source>
</reference>
<dbReference type="InterPro" id="IPR016161">
    <property type="entry name" value="Ald_DH/histidinol_DH"/>
</dbReference>
<name>A0A7G8PWD5_9FLAO</name>
<evidence type="ECO:0000313" key="2">
    <source>
        <dbReference type="EMBL" id="QNJ98651.1"/>
    </source>
</evidence>
<dbReference type="Pfam" id="PF05893">
    <property type="entry name" value="LuxC"/>
    <property type="match status" value="1"/>
</dbReference>
<dbReference type="AlphaFoldDB" id="A0A7G8PWD5"/>
<gene>
    <name evidence="2" type="ORF">ALE3EI_2104</name>
</gene>